<feature type="compositionally biased region" description="Polar residues" evidence="1">
    <location>
        <begin position="316"/>
        <end position="328"/>
    </location>
</feature>
<dbReference type="Proteomes" id="UP001642464">
    <property type="component" value="Unassembled WGS sequence"/>
</dbReference>
<protein>
    <submittedName>
        <fullName evidence="3">Uncharacterized protein</fullName>
    </submittedName>
</protein>
<dbReference type="EMBL" id="CAXAMM010007546">
    <property type="protein sequence ID" value="CAK9014624.1"/>
    <property type="molecule type" value="Genomic_DNA"/>
</dbReference>
<name>A0ABP0JJN2_9DINO</name>
<feature type="region of interest" description="Disordered" evidence="1">
    <location>
        <begin position="310"/>
        <end position="334"/>
    </location>
</feature>
<reference evidence="3 4" key="1">
    <citation type="submission" date="2024-02" db="EMBL/GenBank/DDBJ databases">
        <authorList>
            <person name="Chen Y."/>
            <person name="Shah S."/>
            <person name="Dougan E. K."/>
            <person name="Thang M."/>
            <person name="Chan C."/>
        </authorList>
    </citation>
    <scope>NUCLEOTIDE SEQUENCE [LARGE SCALE GENOMIC DNA]</scope>
</reference>
<evidence type="ECO:0000313" key="4">
    <source>
        <dbReference type="Proteomes" id="UP001642464"/>
    </source>
</evidence>
<evidence type="ECO:0000256" key="2">
    <source>
        <dbReference type="SAM" id="Phobius"/>
    </source>
</evidence>
<feature type="transmembrane region" description="Helical" evidence="2">
    <location>
        <begin position="81"/>
        <end position="107"/>
    </location>
</feature>
<evidence type="ECO:0000313" key="3">
    <source>
        <dbReference type="EMBL" id="CAK9014624.1"/>
    </source>
</evidence>
<sequence>MGPEPPWEISRAAEVSWLQKFAEVPKGSVKLQQVLRSWTQVVQVVQVAMEGLVAAVRVGSLAMAGAVVLVVPVVPVVLVEAVVLAAVAMGLAVVQVGGAALVAMGLAPVLEDMVLVGMAQVGVADLVALPLQVVPWILAHQQADTLSRAKVASWTDLAMAKVDLEDMDQVDMGQEQTDMGPGPMDMDQERTALVGQTAWGSMGAAVPKIEVKQVEKVVEVPNIEYRDRLVEVREVREVVRRVPRIEVREIPIERIIQVPKKVVQEVEQPVYRPVPHLVKQNIEREIPVPKPYTQTLEVVKQVSVPTNADGVVLPQSDVTPTKPVQNSGPSPAAAESALAVLSAPVISRTYELPPVRSTPGESAPEAL</sequence>
<proteinExistence type="predicted"/>
<keyword evidence="2" id="KW-1133">Transmembrane helix</keyword>
<keyword evidence="2" id="KW-0472">Membrane</keyword>
<dbReference type="InterPro" id="IPR022086">
    <property type="entry name" value="IMCp"/>
</dbReference>
<accession>A0ABP0JJN2</accession>
<feature type="transmembrane region" description="Helical" evidence="2">
    <location>
        <begin position="54"/>
        <end position="74"/>
    </location>
</feature>
<keyword evidence="4" id="KW-1185">Reference proteome</keyword>
<organism evidence="3 4">
    <name type="scientific">Durusdinium trenchii</name>
    <dbReference type="NCBI Taxonomy" id="1381693"/>
    <lineage>
        <taxon>Eukaryota</taxon>
        <taxon>Sar</taxon>
        <taxon>Alveolata</taxon>
        <taxon>Dinophyceae</taxon>
        <taxon>Suessiales</taxon>
        <taxon>Symbiodiniaceae</taxon>
        <taxon>Durusdinium</taxon>
    </lineage>
</organism>
<gene>
    <name evidence="3" type="ORF">SCF082_LOCUS12400</name>
</gene>
<dbReference type="Pfam" id="PF12314">
    <property type="entry name" value="IMCp"/>
    <property type="match status" value="1"/>
</dbReference>
<comment type="caution">
    <text evidence="3">The sequence shown here is derived from an EMBL/GenBank/DDBJ whole genome shotgun (WGS) entry which is preliminary data.</text>
</comment>
<keyword evidence="2" id="KW-0812">Transmembrane</keyword>
<evidence type="ECO:0000256" key="1">
    <source>
        <dbReference type="SAM" id="MobiDB-lite"/>
    </source>
</evidence>